<keyword evidence="2" id="KW-0378">Hydrolase</keyword>
<proteinExistence type="predicted"/>
<reference evidence="5" key="1">
    <citation type="submission" date="2018-02" db="EMBL/GenBank/DDBJ databases">
        <authorList>
            <person name="Hausmann B."/>
        </authorList>
    </citation>
    <scope>NUCLEOTIDE SEQUENCE [LARGE SCALE GENOMIC DNA]</scope>
    <source>
        <strain evidence="5">Peat soil MAG SbA1</strain>
    </source>
</reference>
<name>A0A2U3KJ65_9BACT</name>
<evidence type="ECO:0000256" key="1">
    <source>
        <dbReference type="ARBA" id="ARBA00022723"/>
    </source>
</evidence>
<dbReference type="GO" id="GO:0016020">
    <property type="term" value="C:membrane"/>
    <property type="evidence" value="ECO:0007669"/>
    <property type="project" value="TreeGrafter"/>
</dbReference>
<evidence type="ECO:0000256" key="2">
    <source>
        <dbReference type="ARBA" id="ARBA00022801"/>
    </source>
</evidence>
<sequence>MKSDPSLAGRFSFNNQNSIINNYNPLMLGTLLAGTAAAGAAVAAGYQTMAPTGQWYGRTFTGLARGTKQLALTYDDGPNDPHTLRLLDVLARHDVHATFFLIGRFVQQRPDIALGIARAGHVVGNHTFTHPLLTLMSEAAIRQELSDGRAALEDAIGEHSNLFRPPFGGRRPAVLRIARELGLEPVMWNVTGYDWKAPSADVIEHRVARQIRGGDVILLHDGGHRQMGTDRSNTVAATDSLITRYKSAGNAFLTIPQMMEGTRESQA</sequence>
<evidence type="ECO:0000313" key="4">
    <source>
        <dbReference type="EMBL" id="SPF39702.1"/>
    </source>
</evidence>
<dbReference type="CDD" id="cd10917">
    <property type="entry name" value="CE4_NodB_like_6s_7s"/>
    <property type="match status" value="1"/>
</dbReference>
<protein>
    <submittedName>
        <fullName evidence="4">Polysaccharide deacetylase</fullName>
    </submittedName>
</protein>
<organism evidence="4 5">
    <name type="scientific">Candidatus Sulfotelmatobacter kueseliae</name>
    <dbReference type="NCBI Taxonomy" id="2042962"/>
    <lineage>
        <taxon>Bacteria</taxon>
        <taxon>Pseudomonadati</taxon>
        <taxon>Acidobacteriota</taxon>
        <taxon>Terriglobia</taxon>
        <taxon>Terriglobales</taxon>
        <taxon>Candidatus Korobacteraceae</taxon>
        <taxon>Candidatus Sulfotelmatobacter</taxon>
    </lineage>
</organism>
<dbReference type="PANTHER" id="PTHR10587">
    <property type="entry name" value="GLYCOSYL TRANSFERASE-RELATED"/>
    <property type="match status" value="1"/>
</dbReference>
<dbReference type="AlphaFoldDB" id="A0A2U3KJ65"/>
<dbReference type="InterPro" id="IPR050248">
    <property type="entry name" value="Polysacc_deacetylase_ArnD"/>
</dbReference>
<dbReference type="Proteomes" id="UP000238701">
    <property type="component" value="Unassembled WGS sequence"/>
</dbReference>
<dbReference type="Pfam" id="PF01522">
    <property type="entry name" value="Polysacc_deac_1"/>
    <property type="match status" value="1"/>
</dbReference>
<evidence type="ECO:0000313" key="5">
    <source>
        <dbReference type="Proteomes" id="UP000238701"/>
    </source>
</evidence>
<dbReference type="InterPro" id="IPR011330">
    <property type="entry name" value="Glyco_hydro/deAcase_b/a-brl"/>
</dbReference>
<keyword evidence="1" id="KW-0479">Metal-binding</keyword>
<dbReference type="Gene3D" id="3.20.20.370">
    <property type="entry name" value="Glycoside hydrolase/deacetylase"/>
    <property type="match status" value="1"/>
</dbReference>
<gene>
    <name evidence="4" type="ORF">SBA1_290064</name>
</gene>
<accession>A0A2U3KJ65</accession>
<feature type="domain" description="NodB homology" evidence="3">
    <location>
        <begin position="68"/>
        <end position="253"/>
    </location>
</feature>
<dbReference type="InterPro" id="IPR002509">
    <property type="entry name" value="NODB_dom"/>
</dbReference>
<dbReference type="PROSITE" id="PS51677">
    <property type="entry name" value="NODB"/>
    <property type="match status" value="1"/>
</dbReference>
<dbReference type="GO" id="GO:0005975">
    <property type="term" value="P:carbohydrate metabolic process"/>
    <property type="evidence" value="ECO:0007669"/>
    <property type="project" value="InterPro"/>
</dbReference>
<dbReference type="PANTHER" id="PTHR10587:SF133">
    <property type="entry name" value="CHITIN DEACETYLASE 1-RELATED"/>
    <property type="match status" value="1"/>
</dbReference>
<dbReference type="SUPFAM" id="SSF88713">
    <property type="entry name" value="Glycoside hydrolase/deacetylase"/>
    <property type="match status" value="1"/>
</dbReference>
<dbReference type="GO" id="GO:0016810">
    <property type="term" value="F:hydrolase activity, acting on carbon-nitrogen (but not peptide) bonds"/>
    <property type="evidence" value="ECO:0007669"/>
    <property type="project" value="InterPro"/>
</dbReference>
<dbReference type="GO" id="GO:0046872">
    <property type="term" value="F:metal ion binding"/>
    <property type="evidence" value="ECO:0007669"/>
    <property type="project" value="UniProtKB-KW"/>
</dbReference>
<evidence type="ECO:0000259" key="3">
    <source>
        <dbReference type="PROSITE" id="PS51677"/>
    </source>
</evidence>
<dbReference type="EMBL" id="OMOD01000121">
    <property type="protein sequence ID" value="SPF39702.1"/>
    <property type="molecule type" value="Genomic_DNA"/>
</dbReference>